<feature type="region of interest" description="Disordered" evidence="1">
    <location>
        <begin position="1"/>
        <end position="20"/>
    </location>
</feature>
<feature type="compositionally biased region" description="Basic and acidic residues" evidence="1">
    <location>
        <begin position="7"/>
        <end position="20"/>
    </location>
</feature>
<dbReference type="SMART" id="SM00507">
    <property type="entry name" value="HNHc"/>
    <property type="match status" value="1"/>
</dbReference>
<feature type="compositionally biased region" description="Low complexity" evidence="1">
    <location>
        <begin position="754"/>
        <end position="767"/>
    </location>
</feature>
<feature type="domain" description="HNH nuclease" evidence="2">
    <location>
        <begin position="885"/>
        <end position="937"/>
    </location>
</feature>
<evidence type="ECO:0000313" key="4">
    <source>
        <dbReference type="Proteomes" id="UP000653231"/>
    </source>
</evidence>
<dbReference type="CDD" id="cd00085">
    <property type="entry name" value="HNHc"/>
    <property type="match status" value="1"/>
</dbReference>
<feature type="compositionally biased region" description="Acidic residues" evidence="1">
    <location>
        <begin position="372"/>
        <end position="381"/>
    </location>
</feature>
<evidence type="ECO:0000313" key="3">
    <source>
        <dbReference type="EMBL" id="MBD3142408.1"/>
    </source>
</evidence>
<dbReference type="RefSeq" id="WP_191050218.1">
    <property type="nucleotide sequence ID" value="NZ_JACXRZ010000003.1"/>
</dbReference>
<comment type="caution">
    <text evidence="3">The sequence shown here is derived from an EMBL/GenBank/DDBJ whole genome shotgun (WGS) entry which is preliminary data.</text>
</comment>
<feature type="compositionally biased region" description="Low complexity" evidence="1">
    <location>
        <begin position="531"/>
        <end position="569"/>
    </location>
</feature>
<feature type="compositionally biased region" description="Acidic residues" evidence="1">
    <location>
        <begin position="478"/>
        <end position="490"/>
    </location>
</feature>
<dbReference type="InterPro" id="IPR003615">
    <property type="entry name" value="HNH_nuc"/>
</dbReference>
<accession>A0ABR8L1Q9</accession>
<organism evidence="3 4">
    <name type="scientific">Microbispora bryophytorum subsp. camponoti</name>
    <dbReference type="NCBI Taxonomy" id="1677852"/>
    <lineage>
        <taxon>Bacteria</taxon>
        <taxon>Bacillati</taxon>
        <taxon>Actinomycetota</taxon>
        <taxon>Actinomycetes</taxon>
        <taxon>Streptosporangiales</taxon>
        <taxon>Streptosporangiaceae</taxon>
        <taxon>Microbispora</taxon>
    </lineage>
</organism>
<protein>
    <submittedName>
        <fullName evidence="3">DUF222 domain-containing protein</fullName>
    </submittedName>
</protein>
<feature type="compositionally biased region" description="Basic and acidic residues" evidence="1">
    <location>
        <begin position="413"/>
        <end position="431"/>
    </location>
</feature>
<evidence type="ECO:0000259" key="2">
    <source>
        <dbReference type="SMART" id="SM00507"/>
    </source>
</evidence>
<feature type="region of interest" description="Disordered" evidence="1">
    <location>
        <begin position="340"/>
        <end position="604"/>
    </location>
</feature>
<feature type="compositionally biased region" description="Basic and acidic residues" evidence="1">
    <location>
        <begin position="520"/>
        <end position="530"/>
    </location>
</feature>
<feature type="compositionally biased region" description="Basic and acidic residues" evidence="1">
    <location>
        <begin position="663"/>
        <end position="672"/>
    </location>
</feature>
<dbReference type="InterPro" id="IPR003870">
    <property type="entry name" value="DUF222"/>
</dbReference>
<reference evidence="3 4" key="1">
    <citation type="submission" date="2020-09" db="EMBL/GenBank/DDBJ databases">
        <title>Actinomycete isolated from the Camponotus japonicus Mayr.</title>
        <authorList>
            <person name="Gong X."/>
        </authorList>
    </citation>
    <scope>NUCLEOTIDE SEQUENCE [LARGE SCALE GENOMIC DNA]</scope>
    <source>
        <strain evidence="3 4">2C-HV3</strain>
    </source>
</reference>
<gene>
    <name evidence="3" type="ORF">IEQ31_04315</name>
</gene>
<evidence type="ECO:0000256" key="1">
    <source>
        <dbReference type="SAM" id="MobiDB-lite"/>
    </source>
</evidence>
<keyword evidence="4" id="KW-1185">Reference proteome</keyword>
<feature type="compositionally biased region" description="Acidic residues" evidence="1">
    <location>
        <begin position="446"/>
        <end position="459"/>
    </location>
</feature>
<feature type="compositionally biased region" description="Low complexity" evidence="1">
    <location>
        <begin position="649"/>
        <end position="658"/>
    </location>
</feature>
<proteinExistence type="predicted"/>
<feature type="compositionally biased region" description="Low complexity" evidence="1">
    <location>
        <begin position="793"/>
        <end position="804"/>
    </location>
</feature>
<feature type="region of interest" description="Disordered" evidence="1">
    <location>
        <begin position="43"/>
        <end position="91"/>
    </location>
</feature>
<name>A0ABR8L1Q9_9ACTN</name>
<feature type="region of interest" description="Disordered" evidence="1">
    <location>
        <begin position="638"/>
        <end position="822"/>
    </location>
</feature>
<feature type="compositionally biased region" description="Pro residues" evidence="1">
    <location>
        <begin position="805"/>
        <end position="815"/>
    </location>
</feature>
<feature type="compositionally biased region" description="Basic and acidic residues" evidence="1">
    <location>
        <begin position="591"/>
        <end position="604"/>
    </location>
</feature>
<dbReference type="Proteomes" id="UP000653231">
    <property type="component" value="Unassembled WGS sequence"/>
</dbReference>
<dbReference type="EMBL" id="JACXRZ010000003">
    <property type="protein sequence ID" value="MBD3142408.1"/>
    <property type="molecule type" value="Genomic_DNA"/>
</dbReference>
<sequence length="983" mass="102257">MDLFNLDPDRPRRTNKADDDWWDRLIADSPLWSFDSSLARDKYSFGPFPPESETPDSGGRGNGPRDGDATNVQNDGATDDCAANARPGGAGRARSSWVLVGSLRESAQALALAPLPDDADICVAEAEDLLFARDRITCALADRVGRVHGAGQARQHGHASTRSWLRTAAGMSVAGAGRLLTLAVELARLPRVREKFAAGVLSAGVVEAICTATARLSDEHAGLAEPILLELAGKAGPAEVAKAGRYLRAVLDPDGEERDEQADYGRRFLRVRPTAGGGLEGEFYLPREAAARLRALLDAYAKPRAEGDDRPLRVRQADAFIALMEQKIVAELLVLVNAESLPTDPHPDHPDHPAPGPDHAGPDHPADAQDAQSDEDGENAEDPQGGEGTEDGRDSENAEEAEDADAQGAADTEDGRDAQGAHRAEGGRDGEGVQGAGDGRNAQDAEGADSAEDGWDSEDTGAFGDAGSVDGSCPVEDSNVEDAIPSDDDPGNLSEADPGDADPSDVGDAGMNGAATPARGEGHYRPRDPGTAEAATAATPAADAEAAAGPAADANADAAADTAAGSTDLDLAHTAPCEKESRDPEADEQEACEHEADEHRTREHGACARGTCEHGTCEHEAGGCGGCERRASDHDTANAAPAKGGGAGDASTASAEGDNTAPTKDRARDRGAAHTGTMRARTAWPTYGGSAPPHAAPPHTVPPSAAQSHAAQWPDPPPEDAAAHHTHAGHQPAGDCRHAQGTPEGHNDVHHEQPAAGTGQGAAPGAPELGRQPQAEPGRPSESEPGTAPGASGPEPGTPQGEPGPRTPPGAPPGWPSGTASETLLGAVPGALLGTAPGLLLATGQMLPVSSVHRLARTSSLVRLVMNAEGQVLDMGRKVRLATPAQRRAVYARYATCWIDGCPLPATMCQIDHADNWSTGGLTDLKLLGPACQFHNRDRYQHPDRYTRHKTGTDRWTFTYQPARMRRPRVDERWPGDGQAAAR</sequence>
<dbReference type="Pfam" id="PF02720">
    <property type="entry name" value="DUF222"/>
    <property type="match status" value="2"/>
</dbReference>
<feature type="compositionally biased region" description="Low complexity" evidence="1">
    <location>
        <begin position="702"/>
        <end position="713"/>
    </location>
</feature>